<evidence type="ECO:0000313" key="5">
    <source>
        <dbReference type="EMBL" id="SMH66443.1"/>
    </source>
</evidence>
<organism evidence="4">
    <name type="scientific">Acidithiobacillus ferrivorans</name>
    <dbReference type="NCBI Taxonomy" id="160808"/>
    <lineage>
        <taxon>Bacteria</taxon>
        <taxon>Pseudomonadati</taxon>
        <taxon>Pseudomonadota</taxon>
        <taxon>Acidithiobacillia</taxon>
        <taxon>Acidithiobacillales</taxon>
        <taxon>Acidithiobacillaceae</taxon>
        <taxon>Acidithiobacillus</taxon>
    </lineage>
</organism>
<keyword evidence="1 4" id="KW-0808">Transferase</keyword>
<proteinExistence type="predicted"/>
<reference evidence="4" key="1">
    <citation type="submission" date="2014-03" db="EMBL/GenBank/DDBJ databases">
        <authorList>
            <person name="Genoscope - CEA"/>
        </authorList>
    </citation>
    <scope>NUCLEOTIDE SEQUENCE [LARGE SCALE GENOMIC DNA]</scope>
    <source>
        <strain evidence="4">CF27</strain>
    </source>
</reference>
<protein>
    <submittedName>
        <fullName evidence="4">Glycosyl transferase group 1</fullName>
    </submittedName>
</protein>
<name>A0A060USG7_9PROT</name>
<dbReference type="SUPFAM" id="SSF53756">
    <property type="entry name" value="UDP-Glycosyltransferase/glycogen phosphorylase"/>
    <property type="match status" value="1"/>
</dbReference>
<evidence type="ECO:0000256" key="1">
    <source>
        <dbReference type="ARBA" id="ARBA00022679"/>
    </source>
</evidence>
<sequence>MLKIAIESNSMRPPRSGIGRYTWEITRRWEQDPGLGLFYFYGMSWVTRWSDLMPSAIRPSTQEMTRWLKEHTPWGRELRHQLDNAAFHIHLLRHPVDVIFGPNYSAPKSHVPTVITFHDLSHIHYPETHPPARVAYLNQQIPKSVRQSAIILTVSEFSRQEIVDAFPEVESRVRVVYPGITPSVASAEAEADLVRWLETDPPPYFLFLATLEPRKNISRLLASYAALPDRIRKEHPLYLAGSFGWREAEFGDALKHLLDRGEARLLGFVPDALLPALYRRALALVYPSLYEGFGLPPLEAMATGCPVLVADVTAMPEVCGDAALYCDPLDVGSIIAGMRRLAEDEVLRARLAAAGPARAALYTWEAAAVQVLAVMREVVGR</sequence>
<dbReference type="Gene3D" id="3.40.50.2000">
    <property type="entry name" value="Glycogen Phosphorylase B"/>
    <property type="match status" value="2"/>
</dbReference>
<dbReference type="GO" id="GO:0016757">
    <property type="term" value="F:glycosyltransferase activity"/>
    <property type="evidence" value="ECO:0007669"/>
    <property type="project" value="InterPro"/>
</dbReference>
<keyword evidence="6" id="KW-1185">Reference proteome</keyword>
<reference evidence="4" key="2">
    <citation type="submission" date="2014-07" db="EMBL/GenBank/DDBJ databases">
        <title>Initial genome analysis of the psychrotolerant acidophile Acidithiobacillus ferrivorans CF27: insights into iron and sulfur oxidation pathways and into biofilm formation.</title>
        <authorList>
            <person name="Talla E."/>
            <person name="Hedrich S."/>
            <person name="Mangenot S."/>
            <person name="Ji B."/>
            <person name="Johnson D.B."/>
            <person name="Barbe V."/>
            <person name="Bonnefoy V."/>
        </authorList>
    </citation>
    <scope>NUCLEOTIDE SEQUENCE [LARGE SCALE GENOMIC DNA]</scope>
    <source>
        <strain evidence="4">CF27</strain>
    </source>
</reference>
<dbReference type="PANTHER" id="PTHR46401:SF2">
    <property type="entry name" value="GLYCOSYLTRANSFERASE WBBK-RELATED"/>
    <property type="match status" value="1"/>
</dbReference>
<dbReference type="GO" id="GO:0009103">
    <property type="term" value="P:lipopolysaccharide biosynthetic process"/>
    <property type="evidence" value="ECO:0007669"/>
    <property type="project" value="TreeGrafter"/>
</dbReference>
<dbReference type="Pfam" id="PF13439">
    <property type="entry name" value="Glyco_transf_4"/>
    <property type="match status" value="1"/>
</dbReference>
<reference evidence="5 6" key="3">
    <citation type="submission" date="2017-03" db="EMBL/GenBank/DDBJ databases">
        <authorList>
            <person name="Regsiter A."/>
            <person name="William W."/>
        </authorList>
    </citation>
    <scope>NUCLEOTIDE SEQUENCE [LARGE SCALE GENOMIC DNA]</scope>
    <source>
        <strain evidence="5">PRJEB5721</strain>
    </source>
</reference>
<dbReference type="Pfam" id="PF00534">
    <property type="entry name" value="Glycos_transf_1"/>
    <property type="match status" value="1"/>
</dbReference>
<dbReference type="Proteomes" id="UP000193925">
    <property type="component" value="Chromosome AFERRI"/>
</dbReference>
<feature type="domain" description="Glycosyl transferase family 1" evidence="2">
    <location>
        <begin position="198"/>
        <end position="356"/>
    </location>
</feature>
<feature type="domain" description="Glycosyltransferase subfamily 4-like N-terminal" evidence="3">
    <location>
        <begin position="73"/>
        <end position="182"/>
    </location>
</feature>
<dbReference type="RefSeq" id="WP_051984738.1">
    <property type="nucleotide sequence ID" value="NZ_CCCS020000023.1"/>
</dbReference>
<evidence type="ECO:0000259" key="2">
    <source>
        <dbReference type="Pfam" id="PF00534"/>
    </source>
</evidence>
<dbReference type="InterPro" id="IPR028098">
    <property type="entry name" value="Glyco_trans_4-like_N"/>
</dbReference>
<dbReference type="PANTHER" id="PTHR46401">
    <property type="entry name" value="GLYCOSYLTRANSFERASE WBBK-RELATED"/>
    <property type="match status" value="1"/>
</dbReference>
<evidence type="ECO:0000259" key="3">
    <source>
        <dbReference type="Pfam" id="PF13439"/>
    </source>
</evidence>
<evidence type="ECO:0000313" key="6">
    <source>
        <dbReference type="Proteomes" id="UP000193925"/>
    </source>
</evidence>
<dbReference type="FunFam" id="3.40.50.2000:FF:000119">
    <property type="entry name" value="Glycosyl transferase group 1"/>
    <property type="match status" value="1"/>
</dbReference>
<dbReference type="EMBL" id="LT841305">
    <property type="protein sequence ID" value="SMH66443.1"/>
    <property type="molecule type" value="Genomic_DNA"/>
</dbReference>
<dbReference type="AlphaFoldDB" id="A0A060USG7"/>
<dbReference type="EMBL" id="CCCS020000023">
    <property type="protein sequence ID" value="CDQ09743.1"/>
    <property type="molecule type" value="Genomic_DNA"/>
</dbReference>
<dbReference type="InterPro" id="IPR001296">
    <property type="entry name" value="Glyco_trans_1"/>
</dbReference>
<accession>A0A060USG7</accession>
<evidence type="ECO:0000313" key="4">
    <source>
        <dbReference type="EMBL" id="CDQ09743.1"/>
    </source>
</evidence>
<gene>
    <name evidence="5" type="ORF">AFERRI_30175</name>
    <name evidence="4" type="ORF">AFERRI_30389</name>
</gene>
<dbReference type="CDD" id="cd03809">
    <property type="entry name" value="GT4_MtfB-like"/>
    <property type="match status" value="1"/>
</dbReference>